<evidence type="ECO:0000256" key="16">
    <source>
        <dbReference type="HAMAP-Rule" id="MF_00037"/>
    </source>
</evidence>
<gene>
    <name evidence="16" type="primary">murB</name>
    <name evidence="18" type="ORF">A2318_00475</name>
</gene>
<dbReference type="PROSITE" id="PS51387">
    <property type="entry name" value="FAD_PCMH"/>
    <property type="match status" value="1"/>
</dbReference>
<evidence type="ECO:0000259" key="17">
    <source>
        <dbReference type="PROSITE" id="PS51387"/>
    </source>
</evidence>
<comment type="subcellular location">
    <subcellularLocation>
        <location evidence="3 16">Cytoplasm</location>
    </subcellularLocation>
</comment>
<dbReference type="InterPro" id="IPR006094">
    <property type="entry name" value="Oxid_FAD_bind_N"/>
</dbReference>
<comment type="similarity">
    <text evidence="16">Belongs to the MurB family.</text>
</comment>
<evidence type="ECO:0000256" key="15">
    <source>
        <dbReference type="ARBA" id="ARBA00048914"/>
    </source>
</evidence>
<keyword evidence="9 16" id="KW-0521">NADP</keyword>
<evidence type="ECO:0000256" key="1">
    <source>
        <dbReference type="ARBA" id="ARBA00001974"/>
    </source>
</evidence>
<dbReference type="PANTHER" id="PTHR21071">
    <property type="entry name" value="UDP-N-ACETYLENOLPYRUVOYLGLUCOSAMINE REDUCTASE"/>
    <property type="match status" value="1"/>
</dbReference>
<evidence type="ECO:0000313" key="18">
    <source>
        <dbReference type="EMBL" id="OGL98690.1"/>
    </source>
</evidence>
<dbReference type="UniPathway" id="UPA00219"/>
<dbReference type="GO" id="GO:0005829">
    <property type="term" value="C:cytosol"/>
    <property type="evidence" value="ECO:0007669"/>
    <property type="project" value="TreeGrafter"/>
</dbReference>
<dbReference type="InterPro" id="IPR016166">
    <property type="entry name" value="FAD-bd_PCMH"/>
</dbReference>
<dbReference type="NCBIfam" id="NF010480">
    <property type="entry name" value="PRK13905.1"/>
    <property type="match status" value="1"/>
</dbReference>
<dbReference type="GO" id="GO:0071555">
    <property type="term" value="P:cell wall organization"/>
    <property type="evidence" value="ECO:0007669"/>
    <property type="project" value="UniProtKB-KW"/>
</dbReference>
<comment type="cofactor">
    <cofactor evidence="1 16">
        <name>FAD</name>
        <dbReference type="ChEBI" id="CHEBI:57692"/>
    </cofactor>
</comment>
<dbReference type="Gene3D" id="3.30.43.10">
    <property type="entry name" value="Uridine Diphospho-n-acetylenolpyruvylglucosamine Reductase, domain 2"/>
    <property type="match status" value="1"/>
</dbReference>
<sequence length="321" mass="35015">MQDIAEQLKSIVSHRLKENEPMHKYTNFRIGGPARYFVEVKTIDELKQVLQVANDHHLPVAIIGGGSNMLVADQGFNGIMIRLLMREIFIDKNRVQAGAGVPMILLSRKVAEASLAGLEWAITLPGTVGGAVRGNAGCFGGETQDGLVEVFVLSNGEVVARTNAELAFGYRESSIKHSADIILSATFDLKPGDAHVIKQTMESNLAKRKDSQPLDAGSAGCMFKNYEVSSDDELRRIQSYLELSPAMIASHRISAGFIIDQLDLKGFQIGDAKVSDKHGNFLVNAGHATADEVVQLIAFIKTRARDTYGIILQEEVQYVGF</sequence>
<comment type="function">
    <text evidence="2 16">Cell wall formation.</text>
</comment>
<dbReference type="InterPro" id="IPR016169">
    <property type="entry name" value="FAD-bd_PCMH_sub2"/>
</dbReference>
<dbReference type="InterPro" id="IPR036318">
    <property type="entry name" value="FAD-bd_PCMH-like_sf"/>
</dbReference>
<feature type="active site" evidence="16">
    <location>
        <position position="171"/>
    </location>
</feature>
<dbReference type="GO" id="GO:0008360">
    <property type="term" value="P:regulation of cell shape"/>
    <property type="evidence" value="ECO:0007669"/>
    <property type="project" value="UniProtKB-KW"/>
</dbReference>
<evidence type="ECO:0000256" key="13">
    <source>
        <dbReference type="ARBA" id="ARBA00023306"/>
    </source>
</evidence>
<dbReference type="EC" id="1.3.1.98" evidence="16"/>
<dbReference type="SUPFAM" id="SSF56194">
    <property type="entry name" value="Uridine diphospho-N-Acetylenolpyruvylglucosamine reductase, MurB, C-terminal domain"/>
    <property type="match status" value="1"/>
</dbReference>
<dbReference type="InterPro" id="IPR011601">
    <property type="entry name" value="MurB_C"/>
</dbReference>
<evidence type="ECO:0000256" key="12">
    <source>
        <dbReference type="ARBA" id="ARBA00023002"/>
    </source>
</evidence>
<name>A0A1F7W7E0_9BACT</name>
<comment type="pathway">
    <text evidence="4 16">Cell wall biogenesis; peptidoglycan biosynthesis.</text>
</comment>
<evidence type="ECO:0000256" key="2">
    <source>
        <dbReference type="ARBA" id="ARBA00003921"/>
    </source>
</evidence>
<dbReference type="GO" id="GO:0051301">
    <property type="term" value="P:cell division"/>
    <property type="evidence" value="ECO:0007669"/>
    <property type="project" value="UniProtKB-KW"/>
</dbReference>
<dbReference type="GO" id="GO:0071949">
    <property type="term" value="F:FAD binding"/>
    <property type="evidence" value="ECO:0007669"/>
    <property type="project" value="InterPro"/>
</dbReference>
<keyword evidence="10 16" id="KW-0133">Cell shape</keyword>
<comment type="catalytic activity">
    <reaction evidence="15 16">
        <text>UDP-N-acetyl-alpha-D-muramate + NADP(+) = UDP-N-acetyl-3-O-(1-carboxyvinyl)-alpha-D-glucosamine + NADPH + H(+)</text>
        <dbReference type="Rhea" id="RHEA:12248"/>
        <dbReference type="ChEBI" id="CHEBI:15378"/>
        <dbReference type="ChEBI" id="CHEBI:57783"/>
        <dbReference type="ChEBI" id="CHEBI:58349"/>
        <dbReference type="ChEBI" id="CHEBI:68483"/>
        <dbReference type="ChEBI" id="CHEBI:70757"/>
        <dbReference type="EC" id="1.3.1.98"/>
    </reaction>
</comment>
<dbReference type="SUPFAM" id="SSF56176">
    <property type="entry name" value="FAD-binding/transporter-associated domain-like"/>
    <property type="match status" value="1"/>
</dbReference>
<feature type="domain" description="FAD-binding PCMH-type" evidence="17">
    <location>
        <begin position="29"/>
        <end position="192"/>
    </location>
</feature>
<feature type="active site" description="Proton donor" evidence="16">
    <location>
        <position position="221"/>
    </location>
</feature>
<evidence type="ECO:0000256" key="14">
    <source>
        <dbReference type="ARBA" id="ARBA00023316"/>
    </source>
</evidence>
<evidence type="ECO:0000256" key="3">
    <source>
        <dbReference type="ARBA" id="ARBA00004496"/>
    </source>
</evidence>
<accession>A0A1F7W7E0</accession>
<dbReference type="NCBIfam" id="TIGR00179">
    <property type="entry name" value="murB"/>
    <property type="match status" value="1"/>
</dbReference>
<keyword evidence="8 16" id="KW-0274">FAD</keyword>
<dbReference type="Gene3D" id="3.90.78.10">
    <property type="entry name" value="UDP-N-acetylenolpyruvoylglucosamine reductase, C-terminal domain"/>
    <property type="match status" value="1"/>
</dbReference>
<keyword evidence="5 16" id="KW-0963">Cytoplasm</keyword>
<keyword evidence="6 16" id="KW-0132">Cell division</keyword>
<organism evidence="18 19">
    <name type="scientific">Candidatus Uhrbacteria bacterium RIFOXYB2_FULL_45_11</name>
    <dbReference type="NCBI Taxonomy" id="1802421"/>
    <lineage>
        <taxon>Bacteria</taxon>
        <taxon>Candidatus Uhriibacteriota</taxon>
    </lineage>
</organism>
<dbReference type="GO" id="GO:0008762">
    <property type="term" value="F:UDP-N-acetylmuramate dehydrogenase activity"/>
    <property type="evidence" value="ECO:0007669"/>
    <property type="project" value="UniProtKB-UniRule"/>
</dbReference>
<reference evidence="18 19" key="1">
    <citation type="journal article" date="2016" name="Nat. Commun.">
        <title>Thousands of microbial genomes shed light on interconnected biogeochemical processes in an aquifer system.</title>
        <authorList>
            <person name="Anantharaman K."/>
            <person name="Brown C.T."/>
            <person name="Hug L.A."/>
            <person name="Sharon I."/>
            <person name="Castelle C.J."/>
            <person name="Probst A.J."/>
            <person name="Thomas B.C."/>
            <person name="Singh A."/>
            <person name="Wilkins M.J."/>
            <person name="Karaoz U."/>
            <person name="Brodie E.L."/>
            <person name="Williams K.H."/>
            <person name="Hubbard S.S."/>
            <person name="Banfield J.F."/>
        </authorList>
    </citation>
    <scope>NUCLEOTIDE SEQUENCE [LARGE SCALE GENOMIC DNA]</scope>
</reference>
<dbReference type="Gene3D" id="3.30.465.10">
    <property type="match status" value="1"/>
</dbReference>
<keyword evidence="13 16" id="KW-0131">Cell cycle</keyword>
<evidence type="ECO:0000256" key="5">
    <source>
        <dbReference type="ARBA" id="ARBA00022490"/>
    </source>
</evidence>
<evidence type="ECO:0000256" key="9">
    <source>
        <dbReference type="ARBA" id="ARBA00022857"/>
    </source>
</evidence>
<comment type="caution">
    <text evidence="18">The sequence shown here is derived from an EMBL/GenBank/DDBJ whole genome shotgun (WGS) entry which is preliminary data.</text>
</comment>
<dbReference type="InterPro" id="IPR003170">
    <property type="entry name" value="MurB"/>
</dbReference>
<dbReference type="Pfam" id="PF02873">
    <property type="entry name" value="MurB_C"/>
    <property type="match status" value="1"/>
</dbReference>
<evidence type="ECO:0000256" key="8">
    <source>
        <dbReference type="ARBA" id="ARBA00022827"/>
    </source>
</evidence>
<evidence type="ECO:0000256" key="10">
    <source>
        <dbReference type="ARBA" id="ARBA00022960"/>
    </source>
</evidence>
<keyword evidence="7 16" id="KW-0285">Flavoprotein</keyword>
<dbReference type="PANTHER" id="PTHR21071:SF4">
    <property type="entry name" value="UDP-N-ACETYLENOLPYRUVOYLGLUCOSAMINE REDUCTASE"/>
    <property type="match status" value="1"/>
</dbReference>
<evidence type="ECO:0000256" key="4">
    <source>
        <dbReference type="ARBA" id="ARBA00004752"/>
    </source>
</evidence>
<keyword evidence="14 16" id="KW-0961">Cell wall biogenesis/degradation</keyword>
<dbReference type="EMBL" id="MGFD01000021">
    <property type="protein sequence ID" value="OGL98690.1"/>
    <property type="molecule type" value="Genomic_DNA"/>
</dbReference>
<dbReference type="AlphaFoldDB" id="A0A1F7W7E0"/>
<dbReference type="Proteomes" id="UP000177331">
    <property type="component" value="Unassembled WGS sequence"/>
</dbReference>
<dbReference type="HAMAP" id="MF_00037">
    <property type="entry name" value="MurB"/>
    <property type="match status" value="1"/>
</dbReference>
<dbReference type="InterPro" id="IPR036635">
    <property type="entry name" value="MurB_C_sf"/>
</dbReference>
<dbReference type="STRING" id="1802421.A2318_00475"/>
<keyword evidence="12 16" id="KW-0560">Oxidoreductase</keyword>
<evidence type="ECO:0000256" key="11">
    <source>
        <dbReference type="ARBA" id="ARBA00022984"/>
    </source>
</evidence>
<evidence type="ECO:0000256" key="6">
    <source>
        <dbReference type="ARBA" id="ARBA00022618"/>
    </source>
</evidence>
<proteinExistence type="inferred from homology"/>
<protein>
    <recommendedName>
        <fullName evidence="16">UDP-N-acetylenolpyruvoylglucosamine reductase</fullName>
        <ecNumber evidence="16">1.3.1.98</ecNumber>
    </recommendedName>
    <alternativeName>
        <fullName evidence="16">UDP-N-acetylmuramate dehydrogenase</fullName>
    </alternativeName>
</protein>
<evidence type="ECO:0000313" key="19">
    <source>
        <dbReference type="Proteomes" id="UP000177331"/>
    </source>
</evidence>
<dbReference type="GO" id="GO:0009252">
    <property type="term" value="P:peptidoglycan biosynthetic process"/>
    <property type="evidence" value="ECO:0007669"/>
    <property type="project" value="UniProtKB-UniRule"/>
</dbReference>
<keyword evidence="11 16" id="KW-0573">Peptidoglycan synthesis</keyword>
<dbReference type="InterPro" id="IPR016167">
    <property type="entry name" value="FAD-bd_PCMH_sub1"/>
</dbReference>
<feature type="active site" evidence="16">
    <location>
        <position position="315"/>
    </location>
</feature>
<evidence type="ECO:0000256" key="7">
    <source>
        <dbReference type="ARBA" id="ARBA00022630"/>
    </source>
</evidence>
<dbReference type="Pfam" id="PF01565">
    <property type="entry name" value="FAD_binding_4"/>
    <property type="match status" value="1"/>
</dbReference>